<keyword evidence="4 7" id="KW-0812">Transmembrane</keyword>
<feature type="transmembrane region" description="Helical" evidence="7">
    <location>
        <begin position="226"/>
        <end position="243"/>
    </location>
</feature>
<name>A0A7W6F1B7_9CAUL</name>
<dbReference type="Pfam" id="PF00999">
    <property type="entry name" value="Na_H_Exchanger"/>
    <property type="match status" value="1"/>
</dbReference>
<comment type="subcellular location">
    <subcellularLocation>
        <location evidence="1">Membrane</location>
        <topology evidence="1">Multi-pass membrane protein</topology>
    </subcellularLocation>
</comment>
<dbReference type="AlphaFoldDB" id="A0A7W6F1B7"/>
<protein>
    <submittedName>
        <fullName evidence="9">CPA2 family monovalent cation:H+ antiporter-2</fullName>
    </submittedName>
</protein>
<feature type="transmembrane region" description="Helical" evidence="7">
    <location>
        <begin position="118"/>
        <end position="137"/>
    </location>
</feature>
<keyword evidence="6 7" id="KW-0472">Membrane</keyword>
<evidence type="ECO:0000256" key="3">
    <source>
        <dbReference type="ARBA" id="ARBA00022448"/>
    </source>
</evidence>
<keyword evidence="5 7" id="KW-1133">Transmembrane helix</keyword>
<dbReference type="InterPro" id="IPR038770">
    <property type="entry name" value="Na+/solute_symporter_sf"/>
</dbReference>
<feature type="transmembrane region" description="Helical" evidence="7">
    <location>
        <begin position="279"/>
        <end position="297"/>
    </location>
</feature>
<dbReference type="GO" id="GO:0016020">
    <property type="term" value="C:membrane"/>
    <property type="evidence" value="ECO:0007669"/>
    <property type="project" value="UniProtKB-SubCell"/>
</dbReference>
<feature type="transmembrane region" description="Helical" evidence="7">
    <location>
        <begin position="303"/>
        <end position="326"/>
    </location>
</feature>
<dbReference type="Gene3D" id="1.20.1530.20">
    <property type="match status" value="1"/>
</dbReference>
<feature type="transmembrane region" description="Helical" evidence="7">
    <location>
        <begin position="57"/>
        <end position="76"/>
    </location>
</feature>
<feature type="transmembrane region" description="Helical" evidence="7">
    <location>
        <begin position="193"/>
        <end position="214"/>
    </location>
</feature>
<gene>
    <name evidence="9" type="ORF">GGR11_002889</name>
</gene>
<dbReference type="EMBL" id="JACIDA010000003">
    <property type="protein sequence ID" value="MBB3873327.1"/>
    <property type="molecule type" value="Genomic_DNA"/>
</dbReference>
<feature type="transmembrane region" description="Helical" evidence="7">
    <location>
        <begin position="249"/>
        <end position="267"/>
    </location>
</feature>
<proteinExistence type="inferred from homology"/>
<keyword evidence="3" id="KW-0813">Transport</keyword>
<evidence type="ECO:0000256" key="7">
    <source>
        <dbReference type="SAM" id="Phobius"/>
    </source>
</evidence>
<organism evidence="9 10">
    <name type="scientific">Brevundimonas mediterranea</name>
    <dbReference type="NCBI Taxonomy" id="74329"/>
    <lineage>
        <taxon>Bacteria</taxon>
        <taxon>Pseudomonadati</taxon>
        <taxon>Pseudomonadota</taxon>
        <taxon>Alphaproteobacteria</taxon>
        <taxon>Caulobacterales</taxon>
        <taxon>Caulobacteraceae</taxon>
        <taxon>Brevundimonas</taxon>
    </lineage>
</organism>
<feature type="domain" description="Cation/H+ exchanger transmembrane" evidence="8">
    <location>
        <begin position="16"/>
        <end position="382"/>
    </location>
</feature>
<feature type="transmembrane region" description="Helical" evidence="7">
    <location>
        <begin position="367"/>
        <end position="385"/>
    </location>
</feature>
<accession>A0A7W6F1B7</accession>
<evidence type="ECO:0000256" key="4">
    <source>
        <dbReference type="ARBA" id="ARBA00022692"/>
    </source>
</evidence>
<evidence type="ECO:0000256" key="2">
    <source>
        <dbReference type="ARBA" id="ARBA00005551"/>
    </source>
</evidence>
<dbReference type="GO" id="GO:0015297">
    <property type="term" value="F:antiporter activity"/>
    <property type="evidence" value="ECO:0007669"/>
    <property type="project" value="InterPro"/>
</dbReference>
<dbReference type="PANTHER" id="PTHR42751:SF1">
    <property type="entry name" value="CATION_PROTON ANTIPORTER YBAL-RELATED"/>
    <property type="match status" value="1"/>
</dbReference>
<feature type="transmembrane region" description="Helical" evidence="7">
    <location>
        <begin position="6"/>
        <end position="26"/>
    </location>
</feature>
<evidence type="ECO:0000256" key="6">
    <source>
        <dbReference type="ARBA" id="ARBA00023136"/>
    </source>
</evidence>
<feature type="transmembrane region" description="Helical" evidence="7">
    <location>
        <begin position="149"/>
        <end position="173"/>
    </location>
</feature>
<evidence type="ECO:0000313" key="9">
    <source>
        <dbReference type="EMBL" id="MBB3873327.1"/>
    </source>
</evidence>
<evidence type="ECO:0000313" key="10">
    <source>
        <dbReference type="Proteomes" id="UP000532936"/>
    </source>
</evidence>
<comment type="similarity">
    <text evidence="2">Belongs to the monovalent cation:proton antiporter 2 (CPA2) transporter (TC 2.A.37) family.</text>
</comment>
<evidence type="ECO:0000259" key="8">
    <source>
        <dbReference type="Pfam" id="PF00999"/>
    </source>
</evidence>
<evidence type="ECO:0000256" key="1">
    <source>
        <dbReference type="ARBA" id="ARBA00004141"/>
    </source>
</evidence>
<dbReference type="PANTHER" id="PTHR42751">
    <property type="entry name" value="SODIUM/HYDROGEN EXCHANGER FAMILY/TRKA DOMAIN PROTEIN"/>
    <property type="match status" value="1"/>
</dbReference>
<feature type="transmembrane region" description="Helical" evidence="7">
    <location>
        <begin position="33"/>
        <end position="51"/>
    </location>
</feature>
<evidence type="ECO:0000256" key="5">
    <source>
        <dbReference type="ARBA" id="ARBA00022989"/>
    </source>
</evidence>
<feature type="transmembrane region" description="Helical" evidence="7">
    <location>
        <begin position="88"/>
        <end position="106"/>
    </location>
</feature>
<dbReference type="InterPro" id="IPR006153">
    <property type="entry name" value="Cation/H_exchanger_TM"/>
</dbReference>
<comment type="caution">
    <text evidence="9">The sequence shown here is derived from an EMBL/GenBank/DDBJ whole genome shotgun (WGS) entry which is preliminary data.</text>
</comment>
<sequence length="422" mass="44349">MPHADSLILTLVGGFVLAFVFGMLANRLKLSPLVGYLVAGVAVGPYTGGFVADTELAPQLAEIGVILLMFGVGLHFSPKDLMQVRKVAVPGALVQIAVATVLGWALGRAVLGLGDVEALLMGFALSVASTVVLLRALEERKQVKGEVGRIAVGWLIVEDMVIVIALVMLPMIIVPAGTQTDLAALGMGIGWTLLKVALFVAGMLVVGGKLIPWLLVRIAHTRSRELFTLGVLAIALGIAWLAYYLFHSFALGAFLAGLVMNASPLGHNAAERSLPLRDAFAVLFFVSVGMLFDPMILVRQPWAVLGVLGIVIIGKSLAALAIVRVFRLDRSTGLTVAASLAQIGEFSFILAALGVSLGAMSRETHDLILAAALLSISLNPFVFLFTDRMGGRPRPPVSGSLEAKQAAIDHKAEMAGPNPATS</sequence>
<reference evidence="9 10" key="1">
    <citation type="submission" date="2020-08" db="EMBL/GenBank/DDBJ databases">
        <title>Genomic Encyclopedia of Type Strains, Phase IV (KMG-IV): sequencing the most valuable type-strain genomes for metagenomic binning, comparative biology and taxonomic classification.</title>
        <authorList>
            <person name="Goeker M."/>
        </authorList>
    </citation>
    <scope>NUCLEOTIDE SEQUENCE [LARGE SCALE GENOMIC DNA]</scope>
    <source>
        <strain evidence="9 10">DSM 14878</strain>
    </source>
</reference>
<dbReference type="GO" id="GO:1902600">
    <property type="term" value="P:proton transmembrane transport"/>
    <property type="evidence" value="ECO:0007669"/>
    <property type="project" value="InterPro"/>
</dbReference>
<dbReference type="Proteomes" id="UP000532936">
    <property type="component" value="Unassembled WGS sequence"/>
</dbReference>
<dbReference type="RefSeq" id="WP_183198063.1">
    <property type="nucleotide sequence ID" value="NZ_JACIDA010000003.1"/>
</dbReference>
<feature type="transmembrane region" description="Helical" evidence="7">
    <location>
        <begin position="333"/>
        <end position="355"/>
    </location>
</feature>